<dbReference type="Proteomes" id="UP001283361">
    <property type="component" value="Unassembled WGS sequence"/>
</dbReference>
<keyword evidence="2" id="KW-1185">Reference proteome</keyword>
<gene>
    <name evidence="1" type="ORF">RRG08_045819</name>
</gene>
<dbReference type="EMBL" id="JAWDGP010005116">
    <property type="protein sequence ID" value="KAK3759534.1"/>
    <property type="molecule type" value="Genomic_DNA"/>
</dbReference>
<name>A0AAE0YYH1_9GAST</name>
<sequence>MLHNQIDRRNSIEGSAFDTTRLSYCDAAFLVFWCRTPDTIIQTVVCETRLDLGSKRASPVKQLDRRRIQPNLSSLQTTNLIYHP</sequence>
<comment type="caution">
    <text evidence="1">The sequence shown here is derived from an EMBL/GenBank/DDBJ whole genome shotgun (WGS) entry which is preliminary data.</text>
</comment>
<evidence type="ECO:0000313" key="2">
    <source>
        <dbReference type="Proteomes" id="UP001283361"/>
    </source>
</evidence>
<organism evidence="1 2">
    <name type="scientific">Elysia crispata</name>
    <name type="common">lettuce slug</name>
    <dbReference type="NCBI Taxonomy" id="231223"/>
    <lineage>
        <taxon>Eukaryota</taxon>
        <taxon>Metazoa</taxon>
        <taxon>Spiralia</taxon>
        <taxon>Lophotrochozoa</taxon>
        <taxon>Mollusca</taxon>
        <taxon>Gastropoda</taxon>
        <taxon>Heterobranchia</taxon>
        <taxon>Euthyneura</taxon>
        <taxon>Panpulmonata</taxon>
        <taxon>Sacoglossa</taxon>
        <taxon>Placobranchoidea</taxon>
        <taxon>Plakobranchidae</taxon>
        <taxon>Elysia</taxon>
    </lineage>
</organism>
<protein>
    <submittedName>
        <fullName evidence="1">Uncharacterized protein</fullName>
    </submittedName>
</protein>
<dbReference type="AlphaFoldDB" id="A0AAE0YYH1"/>
<accession>A0AAE0YYH1</accession>
<evidence type="ECO:0000313" key="1">
    <source>
        <dbReference type="EMBL" id="KAK3759534.1"/>
    </source>
</evidence>
<reference evidence="1" key="1">
    <citation type="journal article" date="2023" name="G3 (Bethesda)">
        <title>A reference genome for the long-term kleptoplast-retaining sea slug Elysia crispata morphotype clarki.</title>
        <authorList>
            <person name="Eastman K.E."/>
            <person name="Pendleton A.L."/>
            <person name="Shaikh M.A."/>
            <person name="Suttiyut T."/>
            <person name="Ogas R."/>
            <person name="Tomko P."/>
            <person name="Gavelis G."/>
            <person name="Widhalm J.R."/>
            <person name="Wisecaver J.H."/>
        </authorList>
    </citation>
    <scope>NUCLEOTIDE SEQUENCE</scope>
    <source>
        <strain evidence="1">ECLA1</strain>
    </source>
</reference>
<proteinExistence type="predicted"/>